<dbReference type="Proteomes" id="UP000724584">
    <property type="component" value="Unassembled WGS sequence"/>
</dbReference>
<proteinExistence type="predicted"/>
<protein>
    <submittedName>
        <fullName evidence="1">Sin-like protein conserved region-domain-containing protein</fullName>
    </submittedName>
</protein>
<sequence length="430" mass="44894">MSSTHLPPGASAADDDDPVVASYSVFIKPTLPEHRNLVVLQYVTKTAQDPAQIRVPRISELRTKPDTGMYEVDVPIDTTEAYDRTKGMVWGTALQKSTETKKGGSLGLAGGFNMVATSTGARGRRGGAGADDEPLPVTWAEAARQDKVLRNQTYGGVRSAEEENTRHMIGVFQGKNLHLTPVSSVVQLRPVPHHLDASTEQERLTRGPATNNHPGGGGDKPGAAAGAGAGGGGRAIHMTIKSAMDADGGVATETMADRLRNVQTEAWRRMEWVHDEAEMAWEAYNECLLLRSGGAGGSGGGGIKEGGDEEGKGKEVATGVEAGSGAVDESGAADLVEKVSWLKTDWGEQELLRAVSGMEGAVAENDKADLKGVGKGKQVAVKMEEQQTEGPKQAARAGKGAAATSTAAGASSSRRSTRKGATKGNAMEID</sequence>
<organism evidence="1 2">
    <name type="scientific">Chaetomium tenue</name>
    <dbReference type="NCBI Taxonomy" id="1854479"/>
    <lineage>
        <taxon>Eukaryota</taxon>
        <taxon>Fungi</taxon>
        <taxon>Dikarya</taxon>
        <taxon>Ascomycota</taxon>
        <taxon>Pezizomycotina</taxon>
        <taxon>Sordariomycetes</taxon>
        <taxon>Sordariomycetidae</taxon>
        <taxon>Sordariales</taxon>
        <taxon>Chaetomiaceae</taxon>
        <taxon>Chaetomium</taxon>
    </lineage>
</organism>
<accession>A0ACB7PAC5</accession>
<dbReference type="EMBL" id="JAGIZQ010000004">
    <property type="protein sequence ID" value="KAH6632399.1"/>
    <property type="molecule type" value="Genomic_DNA"/>
</dbReference>
<evidence type="ECO:0000313" key="1">
    <source>
        <dbReference type="EMBL" id="KAH6632399.1"/>
    </source>
</evidence>
<keyword evidence="2" id="KW-1185">Reference proteome</keyword>
<evidence type="ECO:0000313" key="2">
    <source>
        <dbReference type="Proteomes" id="UP000724584"/>
    </source>
</evidence>
<reference evidence="1 2" key="1">
    <citation type="journal article" date="2021" name="Nat. Commun.">
        <title>Genetic determinants of endophytism in the Arabidopsis root mycobiome.</title>
        <authorList>
            <person name="Mesny F."/>
            <person name="Miyauchi S."/>
            <person name="Thiergart T."/>
            <person name="Pickel B."/>
            <person name="Atanasova L."/>
            <person name="Karlsson M."/>
            <person name="Huettel B."/>
            <person name="Barry K.W."/>
            <person name="Haridas S."/>
            <person name="Chen C."/>
            <person name="Bauer D."/>
            <person name="Andreopoulos W."/>
            <person name="Pangilinan J."/>
            <person name="LaButti K."/>
            <person name="Riley R."/>
            <person name="Lipzen A."/>
            <person name="Clum A."/>
            <person name="Drula E."/>
            <person name="Henrissat B."/>
            <person name="Kohler A."/>
            <person name="Grigoriev I.V."/>
            <person name="Martin F.M."/>
            <person name="Hacquard S."/>
        </authorList>
    </citation>
    <scope>NUCLEOTIDE SEQUENCE [LARGE SCALE GENOMIC DNA]</scope>
    <source>
        <strain evidence="1 2">MPI-SDFR-AT-0079</strain>
    </source>
</reference>
<name>A0ACB7PAC5_9PEZI</name>
<gene>
    <name evidence="1" type="ORF">F5144DRAFT_621202</name>
</gene>
<comment type="caution">
    <text evidence="1">The sequence shown here is derived from an EMBL/GenBank/DDBJ whole genome shotgun (WGS) entry which is preliminary data.</text>
</comment>